<dbReference type="Pfam" id="PF00440">
    <property type="entry name" value="TetR_N"/>
    <property type="match status" value="1"/>
</dbReference>
<keyword evidence="1" id="KW-0805">Transcription regulation</keyword>
<keyword evidence="3" id="KW-0804">Transcription</keyword>
<evidence type="ECO:0000256" key="1">
    <source>
        <dbReference type="ARBA" id="ARBA00023015"/>
    </source>
</evidence>
<protein>
    <submittedName>
        <fullName evidence="6">TetR/AcrR family transcriptional regulator</fullName>
    </submittedName>
</protein>
<dbReference type="InterPro" id="IPR050109">
    <property type="entry name" value="HTH-type_TetR-like_transc_reg"/>
</dbReference>
<keyword evidence="7" id="KW-1185">Reference proteome</keyword>
<proteinExistence type="predicted"/>
<dbReference type="PANTHER" id="PTHR30055">
    <property type="entry name" value="HTH-TYPE TRANSCRIPTIONAL REGULATOR RUTR"/>
    <property type="match status" value="1"/>
</dbReference>
<feature type="domain" description="HTH tetR-type" evidence="5">
    <location>
        <begin position="29"/>
        <end position="89"/>
    </location>
</feature>
<dbReference type="InterPro" id="IPR009057">
    <property type="entry name" value="Homeodomain-like_sf"/>
</dbReference>
<organism evidence="6 7">
    <name type="scientific">Aeromicrobium duanguangcaii</name>
    <dbReference type="NCBI Taxonomy" id="2968086"/>
    <lineage>
        <taxon>Bacteria</taxon>
        <taxon>Bacillati</taxon>
        <taxon>Actinomycetota</taxon>
        <taxon>Actinomycetes</taxon>
        <taxon>Propionibacteriales</taxon>
        <taxon>Nocardioidaceae</taxon>
        <taxon>Aeromicrobium</taxon>
    </lineage>
</organism>
<reference evidence="6 7" key="1">
    <citation type="submission" date="2022-07" db="EMBL/GenBank/DDBJ databases">
        <title>Novel species in genus Aeromicrobium.</title>
        <authorList>
            <person name="Ye L."/>
        </authorList>
    </citation>
    <scope>NUCLEOTIDE SEQUENCE [LARGE SCALE GENOMIC DNA]</scope>
    <source>
        <strain evidence="7">zg-Y50</strain>
    </source>
</reference>
<feature type="DNA-binding region" description="H-T-H motif" evidence="4">
    <location>
        <begin position="52"/>
        <end position="71"/>
    </location>
</feature>
<dbReference type="EMBL" id="CP101990">
    <property type="protein sequence ID" value="UUI67736.1"/>
    <property type="molecule type" value="Genomic_DNA"/>
</dbReference>
<gene>
    <name evidence="6" type="ORF">NP095_11070</name>
</gene>
<evidence type="ECO:0000313" key="7">
    <source>
        <dbReference type="Proteomes" id="UP001315860"/>
    </source>
</evidence>
<evidence type="ECO:0000313" key="6">
    <source>
        <dbReference type="EMBL" id="UUI67736.1"/>
    </source>
</evidence>
<dbReference type="RefSeq" id="WP_232418839.1">
    <property type="nucleotide sequence ID" value="NZ_CP101990.1"/>
</dbReference>
<dbReference type="Proteomes" id="UP001315860">
    <property type="component" value="Chromosome"/>
</dbReference>
<dbReference type="PANTHER" id="PTHR30055:SF234">
    <property type="entry name" value="HTH-TYPE TRANSCRIPTIONAL REGULATOR BETI"/>
    <property type="match status" value="1"/>
</dbReference>
<evidence type="ECO:0000256" key="3">
    <source>
        <dbReference type="ARBA" id="ARBA00023163"/>
    </source>
</evidence>
<evidence type="ECO:0000256" key="2">
    <source>
        <dbReference type="ARBA" id="ARBA00023125"/>
    </source>
</evidence>
<dbReference type="PROSITE" id="PS50977">
    <property type="entry name" value="HTH_TETR_2"/>
    <property type="match status" value="1"/>
</dbReference>
<dbReference type="Gene3D" id="1.10.357.10">
    <property type="entry name" value="Tetracycline Repressor, domain 2"/>
    <property type="match status" value="1"/>
</dbReference>
<evidence type="ECO:0000256" key="4">
    <source>
        <dbReference type="PROSITE-ProRule" id="PRU00335"/>
    </source>
</evidence>
<dbReference type="InterPro" id="IPR001647">
    <property type="entry name" value="HTH_TetR"/>
</dbReference>
<accession>A0ABY5KE76</accession>
<name>A0ABY5KE76_9ACTN</name>
<evidence type="ECO:0000259" key="5">
    <source>
        <dbReference type="PROSITE" id="PS50977"/>
    </source>
</evidence>
<keyword evidence="2 4" id="KW-0238">DNA-binding</keyword>
<dbReference type="SUPFAM" id="SSF46689">
    <property type="entry name" value="Homeodomain-like"/>
    <property type="match status" value="1"/>
</dbReference>
<sequence>MPAETLRLLPERVGLPRGRAALSETEVGEAHRARIMQAVTDEVAEGGYARTTVAGITARARISRTTFYRWFAGKEEAFAAAHDAISEQLVQVIRDQAATIPDSAWEQRIALGVRALALSLEARPTFARSFMVEVHGAGERLAEQRDRVVDRHARSLARVADLAEAAGAPVRIPTEWEVVGAIGATEELFARRIRHTPPRRRLVLTNLVDPVVTIHTALLRPQ</sequence>